<dbReference type="InterPro" id="IPR050482">
    <property type="entry name" value="Sensor_HK_TwoCompSys"/>
</dbReference>
<evidence type="ECO:0000256" key="5">
    <source>
        <dbReference type="ARBA" id="ARBA00022741"/>
    </source>
</evidence>
<proteinExistence type="predicted"/>
<evidence type="ECO:0000256" key="1">
    <source>
        <dbReference type="ARBA" id="ARBA00000085"/>
    </source>
</evidence>
<keyword evidence="4" id="KW-0808">Transferase</keyword>
<dbReference type="InterPro" id="IPR011712">
    <property type="entry name" value="Sig_transdc_His_kin_sub3_dim/P"/>
</dbReference>
<dbReference type="RefSeq" id="WP_216939135.1">
    <property type="nucleotide sequence ID" value="NZ_CP077062.1"/>
</dbReference>
<evidence type="ECO:0000259" key="10">
    <source>
        <dbReference type="Pfam" id="PF07730"/>
    </source>
</evidence>
<evidence type="ECO:0000313" key="12">
    <source>
        <dbReference type="Proteomes" id="UP000683575"/>
    </source>
</evidence>
<sequence>MQEPTPEQYNPPLTWRSHAWRTAGALSISAVLWPTTAAVQWQQARPLFWLDLTLGLLTLVLSFGRRRWPFAVASVSAVLGAVSVSSAGPGVLASVSLATRRHVPQILAVGLLGLAGAVVYPMVGPSPTDDPWWITFAFGLAFTVAMLVWGMYLGSRRELLWTLRDRAERAEAEQGLRVEQGRSTERARIAREMHDVLAHRISLITLHAGALAYRTDLTADEMRGTAELIQTKAHEALTDLRQVLGVLRGNDPAALLDRPQPTFEDLRALVREAEDSGMRIQYDEQVLDATGMPDPVGRATYRIVQEGLTNARKHAPGVTVLVDVGGSPEDGVRIRIRNPARSAHALDRTAPPGAGLGLVGLGERAKLAGGRLETRRRGGTFELTGWLPWQP</sequence>
<dbReference type="EMBL" id="CP077062">
    <property type="protein sequence ID" value="QWZ07624.1"/>
    <property type="molecule type" value="Genomic_DNA"/>
</dbReference>
<organism evidence="11 12">
    <name type="scientific">Nocardioides panacis</name>
    <dbReference type="NCBI Taxonomy" id="2849501"/>
    <lineage>
        <taxon>Bacteria</taxon>
        <taxon>Bacillati</taxon>
        <taxon>Actinomycetota</taxon>
        <taxon>Actinomycetes</taxon>
        <taxon>Propionibacteriales</taxon>
        <taxon>Nocardioidaceae</taxon>
        <taxon>Nocardioides</taxon>
    </lineage>
</organism>
<dbReference type="PANTHER" id="PTHR24421:SF10">
    <property type="entry name" value="NITRATE_NITRITE SENSOR PROTEIN NARQ"/>
    <property type="match status" value="1"/>
</dbReference>
<name>A0A975XZU0_9ACTN</name>
<gene>
    <name evidence="11" type="ORF">KRR39_19715</name>
</gene>
<dbReference type="Proteomes" id="UP000683575">
    <property type="component" value="Chromosome"/>
</dbReference>
<evidence type="ECO:0000256" key="7">
    <source>
        <dbReference type="ARBA" id="ARBA00022840"/>
    </source>
</evidence>
<feature type="transmembrane region" description="Helical" evidence="9">
    <location>
        <begin position="46"/>
        <end position="64"/>
    </location>
</feature>
<evidence type="ECO:0000256" key="6">
    <source>
        <dbReference type="ARBA" id="ARBA00022777"/>
    </source>
</evidence>
<dbReference type="GO" id="GO:0000155">
    <property type="term" value="F:phosphorelay sensor kinase activity"/>
    <property type="evidence" value="ECO:0007669"/>
    <property type="project" value="InterPro"/>
</dbReference>
<keyword evidence="3" id="KW-0597">Phosphoprotein</keyword>
<keyword evidence="9" id="KW-0472">Membrane</keyword>
<dbReference type="GO" id="GO:0046983">
    <property type="term" value="F:protein dimerization activity"/>
    <property type="evidence" value="ECO:0007669"/>
    <property type="project" value="InterPro"/>
</dbReference>
<feature type="domain" description="Signal transduction histidine kinase subgroup 3 dimerisation and phosphoacceptor" evidence="10">
    <location>
        <begin position="185"/>
        <end position="249"/>
    </location>
</feature>
<keyword evidence="5" id="KW-0547">Nucleotide-binding</keyword>
<evidence type="ECO:0000256" key="8">
    <source>
        <dbReference type="ARBA" id="ARBA00023012"/>
    </source>
</evidence>
<dbReference type="GO" id="GO:0016020">
    <property type="term" value="C:membrane"/>
    <property type="evidence" value="ECO:0007669"/>
    <property type="project" value="InterPro"/>
</dbReference>
<keyword evidence="9" id="KW-1133">Transmembrane helix</keyword>
<evidence type="ECO:0000256" key="9">
    <source>
        <dbReference type="SAM" id="Phobius"/>
    </source>
</evidence>
<keyword evidence="12" id="KW-1185">Reference proteome</keyword>
<keyword evidence="8" id="KW-0902">Two-component regulatory system</keyword>
<dbReference type="KEGG" id="nps:KRR39_19715"/>
<evidence type="ECO:0000256" key="2">
    <source>
        <dbReference type="ARBA" id="ARBA00012438"/>
    </source>
</evidence>
<feature type="transmembrane region" description="Helical" evidence="9">
    <location>
        <begin position="132"/>
        <end position="154"/>
    </location>
</feature>
<dbReference type="Pfam" id="PF07730">
    <property type="entry name" value="HisKA_3"/>
    <property type="match status" value="1"/>
</dbReference>
<keyword evidence="6 11" id="KW-0418">Kinase</keyword>
<comment type="catalytic activity">
    <reaction evidence="1">
        <text>ATP + protein L-histidine = ADP + protein N-phospho-L-histidine.</text>
        <dbReference type="EC" id="2.7.13.3"/>
    </reaction>
</comment>
<keyword evidence="7" id="KW-0067">ATP-binding</keyword>
<dbReference type="GO" id="GO:0005524">
    <property type="term" value="F:ATP binding"/>
    <property type="evidence" value="ECO:0007669"/>
    <property type="project" value="UniProtKB-KW"/>
</dbReference>
<accession>A0A975XZU0</accession>
<dbReference type="EC" id="2.7.13.3" evidence="2"/>
<evidence type="ECO:0000256" key="4">
    <source>
        <dbReference type="ARBA" id="ARBA00022679"/>
    </source>
</evidence>
<dbReference type="PANTHER" id="PTHR24421">
    <property type="entry name" value="NITRATE/NITRITE SENSOR PROTEIN NARX-RELATED"/>
    <property type="match status" value="1"/>
</dbReference>
<feature type="transmembrane region" description="Helical" evidence="9">
    <location>
        <begin position="102"/>
        <end position="120"/>
    </location>
</feature>
<reference evidence="11" key="1">
    <citation type="submission" date="2021-06" db="EMBL/GenBank/DDBJ databases">
        <title>Complete genome sequence of Nocardioides sp. G188.</title>
        <authorList>
            <person name="Im W.-T."/>
        </authorList>
    </citation>
    <scope>NUCLEOTIDE SEQUENCE</scope>
    <source>
        <strain evidence="11">G188</strain>
    </source>
</reference>
<dbReference type="AlphaFoldDB" id="A0A975XZU0"/>
<feature type="transmembrane region" description="Helical" evidence="9">
    <location>
        <begin position="70"/>
        <end position="95"/>
    </location>
</feature>
<keyword evidence="9" id="KW-0812">Transmembrane</keyword>
<evidence type="ECO:0000313" key="11">
    <source>
        <dbReference type="EMBL" id="QWZ07624.1"/>
    </source>
</evidence>
<evidence type="ECO:0000256" key="3">
    <source>
        <dbReference type="ARBA" id="ARBA00022553"/>
    </source>
</evidence>
<protein>
    <recommendedName>
        <fullName evidence="2">histidine kinase</fullName>
        <ecNumber evidence="2">2.7.13.3</ecNumber>
    </recommendedName>
</protein>